<evidence type="ECO:0000313" key="3">
    <source>
        <dbReference type="Proteomes" id="UP000305948"/>
    </source>
</evidence>
<dbReference type="PANTHER" id="PTHR12840:SF1">
    <property type="entry name" value="NADH DEHYDROGENASE [UBIQUINONE] 1 BETA SUBCOMPLEX SUBUNIT 8, MITOCHONDRIAL"/>
    <property type="match status" value="1"/>
</dbReference>
<keyword evidence="1" id="KW-0812">Transmembrane</keyword>
<dbReference type="GO" id="GO:0005739">
    <property type="term" value="C:mitochondrion"/>
    <property type="evidence" value="ECO:0007669"/>
    <property type="project" value="InterPro"/>
</dbReference>
<keyword evidence="1" id="KW-0472">Membrane</keyword>
<dbReference type="Proteomes" id="UP000305948">
    <property type="component" value="Unassembled WGS sequence"/>
</dbReference>
<dbReference type="STRING" id="5364.A0A5C3N1M5"/>
<dbReference type="AlphaFoldDB" id="A0A5C3N1M5"/>
<keyword evidence="3" id="KW-1185">Reference proteome</keyword>
<dbReference type="OrthoDB" id="2014058at2759"/>
<reference evidence="2 3" key="1">
    <citation type="journal article" date="2019" name="Nat. Ecol. Evol.">
        <title>Megaphylogeny resolves global patterns of mushroom evolution.</title>
        <authorList>
            <person name="Varga T."/>
            <person name="Krizsan K."/>
            <person name="Foldi C."/>
            <person name="Dima B."/>
            <person name="Sanchez-Garcia M."/>
            <person name="Sanchez-Ramirez S."/>
            <person name="Szollosi G.J."/>
            <person name="Szarkandi J.G."/>
            <person name="Papp V."/>
            <person name="Albert L."/>
            <person name="Andreopoulos W."/>
            <person name="Angelini C."/>
            <person name="Antonin V."/>
            <person name="Barry K.W."/>
            <person name="Bougher N.L."/>
            <person name="Buchanan P."/>
            <person name="Buyck B."/>
            <person name="Bense V."/>
            <person name="Catcheside P."/>
            <person name="Chovatia M."/>
            <person name="Cooper J."/>
            <person name="Damon W."/>
            <person name="Desjardin D."/>
            <person name="Finy P."/>
            <person name="Geml J."/>
            <person name="Haridas S."/>
            <person name="Hughes K."/>
            <person name="Justo A."/>
            <person name="Karasinski D."/>
            <person name="Kautmanova I."/>
            <person name="Kiss B."/>
            <person name="Kocsube S."/>
            <person name="Kotiranta H."/>
            <person name="LaButti K.M."/>
            <person name="Lechner B.E."/>
            <person name="Liimatainen K."/>
            <person name="Lipzen A."/>
            <person name="Lukacs Z."/>
            <person name="Mihaltcheva S."/>
            <person name="Morgado L.N."/>
            <person name="Niskanen T."/>
            <person name="Noordeloos M.E."/>
            <person name="Ohm R.A."/>
            <person name="Ortiz-Santana B."/>
            <person name="Ovrebo C."/>
            <person name="Racz N."/>
            <person name="Riley R."/>
            <person name="Savchenko A."/>
            <person name="Shiryaev A."/>
            <person name="Soop K."/>
            <person name="Spirin V."/>
            <person name="Szebenyi C."/>
            <person name="Tomsovsky M."/>
            <person name="Tulloss R.E."/>
            <person name="Uehling J."/>
            <person name="Grigoriev I.V."/>
            <person name="Vagvolgyi C."/>
            <person name="Papp T."/>
            <person name="Martin F.M."/>
            <person name="Miettinen O."/>
            <person name="Hibbett D.S."/>
            <person name="Nagy L.G."/>
        </authorList>
    </citation>
    <scope>NUCLEOTIDE SEQUENCE [LARGE SCALE GENOMIC DNA]</scope>
    <source>
        <strain evidence="2 3">OMC1185</strain>
    </source>
</reference>
<name>A0A5C3N1M5_9AGAM</name>
<dbReference type="EMBL" id="ML213514">
    <property type="protein sequence ID" value="TFK49958.1"/>
    <property type="molecule type" value="Genomic_DNA"/>
</dbReference>
<protein>
    <submittedName>
        <fullName evidence="2">Uncharacterized protein</fullName>
    </submittedName>
</protein>
<dbReference type="PANTHER" id="PTHR12840">
    <property type="entry name" value="NADH-UBIQUINONE OXIDOREDUCTASE ASHI SUBUNIT"/>
    <property type="match status" value="1"/>
</dbReference>
<evidence type="ECO:0000313" key="2">
    <source>
        <dbReference type="EMBL" id="TFK49958.1"/>
    </source>
</evidence>
<accession>A0A5C3N1M5</accession>
<evidence type="ECO:0000256" key="1">
    <source>
        <dbReference type="SAM" id="Phobius"/>
    </source>
</evidence>
<keyword evidence="1" id="KW-1133">Transmembrane helix</keyword>
<dbReference type="InterPro" id="IPR008699">
    <property type="entry name" value="NDUFB8"/>
</dbReference>
<organism evidence="2 3">
    <name type="scientific">Heliocybe sulcata</name>
    <dbReference type="NCBI Taxonomy" id="5364"/>
    <lineage>
        <taxon>Eukaryota</taxon>
        <taxon>Fungi</taxon>
        <taxon>Dikarya</taxon>
        <taxon>Basidiomycota</taxon>
        <taxon>Agaricomycotina</taxon>
        <taxon>Agaricomycetes</taxon>
        <taxon>Gloeophyllales</taxon>
        <taxon>Gloeophyllaceae</taxon>
        <taxon>Heliocybe</taxon>
    </lineage>
</organism>
<sequence length="161" mass="18260">MLSNAVRRVADPSRALRLSSTSLRTFSNVPARQHPVPAPYKYPEMEDPQLNGYPRLPYVSRQYLPPRGWDDPQMRRNFGDTLHEQEEILSMWGPDIPVIAPQTALRHFGIALLGFAGIGLFCAAITPETPCLRRQYPFDGLEKELGGEINKARVEEEIEED</sequence>
<proteinExistence type="predicted"/>
<feature type="transmembrane region" description="Helical" evidence="1">
    <location>
        <begin position="108"/>
        <end position="126"/>
    </location>
</feature>
<gene>
    <name evidence="2" type="ORF">OE88DRAFT_1719366</name>
</gene>
<dbReference type="Pfam" id="PF05821">
    <property type="entry name" value="NDUF_B8"/>
    <property type="match status" value="1"/>
</dbReference>